<name>A0ABY0HQ29_CITAM</name>
<feature type="domain" description="NTF2 fold" evidence="1">
    <location>
        <begin position="10"/>
        <end position="75"/>
    </location>
</feature>
<dbReference type="EMBL" id="RCYA01000011">
    <property type="protein sequence ID" value="RYT41357.1"/>
    <property type="molecule type" value="Genomic_DNA"/>
</dbReference>
<comment type="caution">
    <text evidence="2">The sequence shown here is derived from an EMBL/GenBank/DDBJ whole genome shotgun (WGS) entry which is preliminary data.</text>
</comment>
<dbReference type="InterPro" id="IPR028921">
    <property type="entry name" value="NTF2_fold_dom"/>
</dbReference>
<dbReference type="Proteomes" id="UP000292985">
    <property type="component" value="Unassembled WGS sequence"/>
</dbReference>
<dbReference type="Pfam" id="PF15631">
    <property type="entry name" value="Imm-NTF2-2"/>
    <property type="match status" value="1"/>
</dbReference>
<reference evidence="2 3" key="1">
    <citation type="journal article" date="2019" name="Science, e1252229">
        <title>Invertible promoters mediate bacterial phase variation, antibiotic resistance, and host adaptation in the gut.</title>
        <authorList>
            <person name="Jiang X."/>
            <person name="Hall A.B."/>
            <person name="Arthur T.D."/>
            <person name="Plichta D.R."/>
            <person name="Covington C.T."/>
            <person name="Poyet M."/>
            <person name="Crothers J."/>
            <person name="Moses P.L."/>
            <person name="Tolonen A.C."/>
            <person name="Vlamakis H."/>
            <person name="Alm E.J."/>
            <person name="Xavier R.J."/>
        </authorList>
    </citation>
    <scope>NUCLEOTIDE SEQUENCE [LARGE SCALE GENOMIC DNA]</scope>
    <source>
        <strain evidence="3">ca_0067</strain>
    </source>
</reference>
<evidence type="ECO:0000313" key="2">
    <source>
        <dbReference type="EMBL" id="RYT41357.1"/>
    </source>
</evidence>
<sequence length="75" mass="8693">MDFLVNSREMALELSYVYVKYIYGKEKAEFQKPYSITDDNAYWKIEGKKPETLGGNFTILIAKKDGQVLNVIHTK</sequence>
<evidence type="ECO:0000259" key="1">
    <source>
        <dbReference type="Pfam" id="PF15631"/>
    </source>
</evidence>
<accession>A0ABY0HQ29</accession>
<keyword evidence="3" id="KW-1185">Reference proteome</keyword>
<protein>
    <recommendedName>
        <fullName evidence="1">NTF2 fold domain-containing protein</fullName>
    </recommendedName>
</protein>
<evidence type="ECO:0000313" key="3">
    <source>
        <dbReference type="Proteomes" id="UP000292985"/>
    </source>
</evidence>
<proteinExistence type="predicted"/>
<organism evidence="2 3">
    <name type="scientific">Citrobacter amalonaticus</name>
    <dbReference type="NCBI Taxonomy" id="35703"/>
    <lineage>
        <taxon>Bacteria</taxon>
        <taxon>Pseudomonadati</taxon>
        <taxon>Pseudomonadota</taxon>
        <taxon>Gammaproteobacteria</taxon>
        <taxon>Enterobacterales</taxon>
        <taxon>Enterobacteriaceae</taxon>
        <taxon>Citrobacter</taxon>
    </lineage>
</organism>
<gene>
    <name evidence="2" type="ORF">EAJ18_20370</name>
</gene>